<evidence type="ECO:0000313" key="2">
    <source>
        <dbReference type="EMBL" id="MDR7326738.1"/>
    </source>
</evidence>
<evidence type="ECO:0000256" key="1">
    <source>
        <dbReference type="SAM" id="SignalP"/>
    </source>
</evidence>
<dbReference type="PROSITE" id="PS51257">
    <property type="entry name" value="PROKAR_LIPOPROTEIN"/>
    <property type="match status" value="1"/>
</dbReference>
<sequence length="258" mass="26943">MKKQLRAVSVVLVTLALGACGGTEPVPEDPFEALDNSVVALLDGNYTFRHATTYQVVDGSMLADARSMRVTLDSRVEGQQFTSDFVTVSGERFVLLDFSRVENLTSALPDVMTGAKWVPLTDPAVTELGGIPFPTPGDDVIGATAAVRAVTDVRETGDNAYAGTLDLTQVGPGVLRVGPTAELLAQLGDAAAAVPFTATVDGEGRLLTFVYDVPAAGSVPANHVELTLSGYGAAQAPPKPDPAKIAPYDEAMKAIQQK</sequence>
<organism evidence="2 3">
    <name type="scientific">Catenuloplanes niger</name>
    <dbReference type="NCBI Taxonomy" id="587534"/>
    <lineage>
        <taxon>Bacteria</taxon>
        <taxon>Bacillati</taxon>
        <taxon>Actinomycetota</taxon>
        <taxon>Actinomycetes</taxon>
        <taxon>Micromonosporales</taxon>
        <taxon>Micromonosporaceae</taxon>
        <taxon>Catenuloplanes</taxon>
    </lineage>
</organism>
<feature type="chain" id="PRO_5042130238" description="LppX_LprAFG lipoprotein" evidence="1">
    <location>
        <begin position="22"/>
        <end position="258"/>
    </location>
</feature>
<keyword evidence="1" id="KW-0732">Signal</keyword>
<name>A0AAE3ZZ88_9ACTN</name>
<keyword evidence="3" id="KW-1185">Reference proteome</keyword>
<proteinExistence type="predicted"/>
<reference evidence="2 3" key="1">
    <citation type="submission" date="2023-07" db="EMBL/GenBank/DDBJ databases">
        <title>Sequencing the genomes of 1000 actinobacteria strains.</title>
        <authorList>
            <person name="Klenk H.-P."/>
        </authorList>
    </citation>
    <scope>NUCLEOTIDE SEQUENCE [LARGE SCALE GENOMIC DNA]</scope>
    <source>
        <strain evidence="2 3">DSM 44711</strain>
    </source>
</reference>
<dbReference type="EMBL" id="JAVDYC010000001">
    <property type="protein sequence ID" value="MDR7326738.1"/>
    <property type="molecule type" value="Genomic_DNA"/>
</dbReference>
<protein>
    <recommendedName>
        <fullName evidence="4">LppX_LprAFG lipoprotein</fullName>
    </recommendedName>
</protein>
<dbReference type="RefSeq" id="WP_310422960.1">
    <property type="nucleotide sequence ID" value="NZ_JAVDYC010000001.1"/>
</dbReference>
<dbReference type="AlphaFoldDB" id="A0AAE3ZZ88"/>
<dbReference type="Proteomes" id="UP001183629">
    <property type="component" value="Unassembled WGS sequence"/>
</dbReference>
<accession>A0AAE3ZZ88</accession>
<evidence type="ECO:0008006" key="4">
    <source>
        <dbReference type="Google" id="ProtNLM"/>
    </source>
</evidence>
<gene>
    <name evidence="2" type="ORF">J2S44_006988</name>
</gene>
<dbReference type="Gene3D" id="2.50.20.20">
    <property type="match status" value="1"/>
</dbReference>
<feature type="signal peptide" evidence="1">
    <location>
        <begin position="1"/>
        <end position="21"/>
    </location>
</feature>
<comment type="caution">
    <text evidence="2">The sequence shown here is derived from an EMBL/GenBank/DDBJ whole genome shotgun (WGS) entry which is preliminary data.</text>
</comment>
<evidence type="ECO:0000313" key="3">
    <source>
        <dbReference type="Proteomes" id="UP001183629"/>
    </source>
</evidence>